<sequence>MKKVFICQSLTQEYSLGVQCDIPPMSKSIEVMSGDKLLRVAKQIEYRSLFYLLIGFFLIIAFTGADAEESSLKAGAGSSGMQPDFGPNVFVFEPGQLDAQHQIDTIFKQQERAQFGTGRYALLFKPGSYELEVPVGFYTHVAGLGELPDDVQIAGHVWTDAAWMNRNATCNFWRAVENLSVVPPDGVNVWAISQAAPMRRTHIQGDLHLSSGGWSSGGYLADCKVDGSVVPGTQQQWLSRNSEWKQWIGGAWNMVFVGCKNAPEGEWPDEPFTVVVETQVVREKPYLIVDSDGRWFVVLPPLRKRAAGITWGDGETPGEKLPLEDFYLAKPDEETAESINAALRAGKHLLLTPGIYSLEDTIVVSRPGTIVLGLGLPSLVSSTGKTTIRVDAAEGVDVSGILFDAGSTEVDTLFQVGLPDQSLGNSKSPICLHDVFCRVGGNGEGKSKCMVTIYSDHVVGENLWLWRADHGKSVGWDDNTCETGLRVEGDEVTIFGLFVEHTQKHQTVWNGNGGRVYFYQSEMPYDPPSQEAWRSGTGDGYASYKVGEDVTTHEAWGLGVYHVFKDAPVVAENAIETPDVPGIIFHHALTYRLSGGQQGSGILNVINGQGGEVVTRQKATVK</sequence>
<dbReference type="InterPro" id="IPR059186">
    <property type="entry name" value="SACTE_4363"/>
</dbReference>
<evidence type="ECO:0008006" key="4">
    <source>
        <dbReference type="Google" id="ProtNLM"/>
    </source>
</evidence>
<dbReference type="InterPro" id="IPR012334">
    <property type="entry name" value="Pectin_lyas_fold"/>
</dbReference>
<dbReference type="Gene3D" id="2.160.20.10">
    <property type="entry name" value="Single-stranded right-handed beta-helix, Pectin lyase-like"/>
    <property type="match status" value="1"/>
</dbReference>
<organism evidence="2 3">
    <name type="scientific">Bythopirellula polymerisocia</name>
    <dbReference type="NCBI Taxonomy" id="2528003"/>
    <lineage>
        <taxon>Bacteria</taxon>
        <taxon>Pseudomonadati</taxon>
        <taxon>Planctomycetota</taxon>
        <taxon>Planctomycetia</taxon>
        <taxon>Pirellulales</taxon>
        <taxon>Lacipirellulaceae</taxon>
        <taxon>Bythopirellula</taxon>
    </lineage>
</organism>
<evidence type="ECO:0000313" key="2">
    <source>
        <dbReference type="EMBL" id="TWU29814.1"/>
    </source>
</evidence>
<accession>A0A5C6D1V1</accession>
<dbReference type="AlphaFoldDB" id="A0A5C6D1V1"/>
<keyword evidence="1" id="KW-1133">Transmembrane helix</keyword>
<keyword evidence="1" id="KW-0812">Transmembrane</keyword>
<dbReference type="Proteomes" id="UP000318437">
    <property type="component" value="Unassembled WGS sequence"/>
</dbReference>
<evidence type="ECO:0000313" key="3">
    <source>
        <dbReference type="Proteomes" id="UP000318437"/>
    </source>
</evidence>
<gene>
    <name evidence="2" type="ORF">Pla144_05930</name>
</gene>
<evidence type="ECO:0000256" key="1">
    <source>
        <dbReference type="SAM" id="Phobius"/>
    </source>
</evidence>
<protein>
    <recommendedName>
        <fullName evidence="4">Coagulation factor 5/8 type domain-containing protein</fullName>
    </recommendedName>
</protein>
<proteinExistence type="predicted"/>
<keyword evidence="3" id="KW-1185">Reference proteome</keyword>
<dbReference type="CDD" id="cd23669">
    <property type="entry name" value="GH55_SacteLam55A-like"/>
    <property type="match status" value="1"/>
</dbReference>
<feature type="transmembrane region" description="Helical" evidence="1">
    <location>
        <begin position="48"/>
        <end position="65"/>
    </location>
</feature>
<name>A0A5C6D1V1_9BACT</name>
<reference evidence="2 3" key="1">
    <citation type="submission" date="2019-02" db="EMBL/GenBank/DDBJ databases">
        <title>Deep-cultivation of Planctomycetes and their phenomic and genomic characterization uncovers novel biology.</title>
        <authorList>
            <person name="Wiegand S."/>
            <person name="Jogler M."/>
            <person name="Boedeker C."/>
            <person name="Pinto D."/>
            <person name="Vollmers J."/>
            <person name="Rivas-Marin E."/>
            <person name="Kohn T."/>
            <person name="Peeters S.H."/>
            <person name="Heuer A."/>
            <person name="Rast P."/>
            <person name="Oberbeckmann S."/>
            <person name="Bunk B."/>
            <person name="Jeske O."/>
            <person name="Meyerdierks A."/>
            <person name="Storesund J.E."/>
            <person name="Kallscheuer N."/>
            <person name="Luecker S."/>
            <person name="Lage O.M."/>
            <person name="Pohl T."/>
            <person name="Merkel B.J."/>
            <person name="Hornburger P."/>
            <person name="Mueller R.-W."/>
            <person name="Bruemmer F."/>
            <person name="Labrenz M."/>
            <person name="Spormann A.M."/>
            <person name="Op Den Camp H."/>
            <person name="Overmann J."/>
            <person name="Amann R."/>
            <person name="Jetten M.S.M."/>
            <person name="Mascher T."/>
            <person name="Medema M.H."/>
            <person name="Devos D.P."/>
            <person name="Kaster A.-K."/>
            <person name="Ovreas L."/>
            <person name="Rohde M."/>
            <person name="Galperin M.Y."/>
            <person name="Jogler C."/>
        </authorList>
    </citation>
    <scope>NUCLEOTIDE SEQUENCE [LARGE SCALE GENOMIC DNA]</scope>
    <source>
        <strain evidence="2 3">Pla144</strain>
    </source>
</reference>
<comment type="caution">
    <text evidence="2">The sequence shown here is derived from an EMBL/GenBank/DDBJ whole genome shotgun (WGS) entry which is preliminary data.</text>
</comment>
<keyword evidence="1" id="KW-0472">Membrane</keyword>
<dbReference type="EMBL" id="SJPS01000001">
    <property type="protein sequence ID" value="TWU29814.1"/>
    <property type="molecule type" value="Genomic_DNA"/>
</dbReference>